<dbReference type="AlphaFoldDB" id="A0A183N4M5"/>
<protein>
    <submittedName>
        <fullName evidence="1">Uncharacterized protein</fullName>
    </submittedName>
</protein>
<reference evidence="1 2" key="1">
    <citation type="submission" date="2018-11" db="EMBL/GenBank/DDBJ databases">
        <authorList>
            <consortium name="Pathogen Informatics"/>
        </authorList>
    </citation>
    <scope>NUCLEOTIDE SEQUENCE [LARGE SCALE GENOMIC DNA]</scope>
    <source>
        <strain evidence="1 2">Zambia</strain>
    </source>
</reference>
<gene>
    <name evidence="1" type="ORF">SMRZ_LOCUS23250</name>
</gene>
<dbReference type="PANTHER" id="PTHR47027:SF25">
    <property type="entry name" value="REVERSE TRANSCRIPTASE DOMAIN-CONTAINING PROTEIN"/>
    <property type="match status" value="1"/>
</dbReference>
<dbReference type="Pfam" id="PF20049">
    <property type="entry name" value="DUF6451"/>
    <property type="match status" value="1"/>
</dbReference>
<dbReference type="STRING" id="48269.A0A183N4M5"/>
<proteinExistence type="predicted"/>
<evidence type="ECO:0000313" key="1">
    <source>
        <dbReference type="EMBL" id="VDP46433.1"/>
    </source>
</evidence>
<name>A0A183N4M5_9TREM</name>
<dbReference type="InterPro" id="IPR036691">
    <property type="entry name" value="Endo/exonu/phosph_ase_sf"/>
</dbReference>
<dbReference type="CDD" id="cd09076">
    <property type="entry name" value="L1-EN"/>
    <property type="match status" value="1"/>
</dbReference>
<evidence type="ECO:0000313" key="2">
    <source>
        <dbReference type="Proteomes" id="UP000277204"/>
    </source>
</evidence>
<dbReference type="InterPro" id="IPR045609">
    <property type="entry name" value="DUF6451"/>
</dbReference>
<dbReference type="Pfam" id="PF03372">
    <property type="entry name" value="Exo_endo_phos"/>
    <property type="match status" value="1"/>
</dbReference>
<dbReference type="PANTHER" id="PTHR47027">
    <property type="entry name" value="REVERSE TRANSCRIPTASE DOMAIN-CONTAINING PROTEIN"/>
    <property type="match status" value="1"/>
</dbReference>
<dbReference type="Gene3D" id="3.60.10.10">
    <property type="entry name" value="Endonuclease/exonuclease/phosphatase"/>
    <property type="match status" value="1"/>
</dbReference>
<dbReference type="GO" id="GO:0003824">
    <property type="term" value="F:catalytic activity"/>
    <property type="evidence" value="ECO:0007669"/>
    <property type="project" value="InterPro"/>
</dbReference>
<dbReference type="InterPro" id="IPR005135">
    <property type="entry name" value="Endo/exonuclease/phosphatase"/>
</dbReference>
<organism evidence="1 2">
    <name type="scientific">Schistosoma margrebowiei</name>
    <dbReference type="NCBI Taxonomy" id="48269"/>
    <lineage>
        <taxon>Eukaryota</taxon>
        <taxon>Metazoa</taxon>
        <taxon>Spiralia</taxon>
        <taxon>Lophotrochozoa</taxon>
        <taxon>Platyhelminthes</taxon>
        <taxon>Trematoda</taxon>
        <taxon>Digenea</taxon>
        <taxon>Strigeidida</taxon>
        <taxon>Schistosomatoidea</taxon>
        <taxon>Schistosomatidae</taxon>
        <taxon>Schistosoma</taxon>
    </lineage>
</organism>
<keyword evidence="2" id="KW-1185">Reference proteome</keyword>
<sequence length="1019" mass="116768">MTPRDESRIPSEVTRPTLLLTTRATIYLGTWNVRTMRYTGRAFQIAAEMRRYNIEVLGISETHWTQVGQQRLTSGKLLLYSGHEEENAPHKQGVALMLSKQAQNTLIGWEPHGPRIIKASFKTKKEGISMNIIQCNAPTNDYNEGAKDQFYDKLQSIVEKCQTKDLTILMGDFNAKVGMDNTGYEDIMGRHRLRERNESGERFANLCVFNKLVIGGTIFPHKRIHKATWISPDHTTQNQIDHICINKTFRRTIEDVRTKRGADIASDHHLLVATMKSKLKKHGTTRRTISQKFNTAFLQDTNKLNKFKIVLSNKFRAFRDLFSGEGTTVESNRKGIKEAINSTCHEVLGHKKHHHKEWITVDTLDKIQERQQSIPAEQEQKKPSVAAVSAATGLNIHKGKSKVLRYNTACTDPITIDGEDLDDVKTFTYLGSIIDEHGGSDADVKARIGKARARIHKATWISPDHTTENQIDHICINKKFRRTMEGVRSRRGADVASHHHVVVANLKLKLKKNWTTEQTAIQRFNTAFLRDIDRLNEFEIALNNRFQALQDLLKEEETSMEDNWKGIKEALTSTCQEVLGLKKYHHKEWISTETLDRIKERKVKKTAINNSRARAEKVQKYVEELATTAEKAAREGNMKQLHDTTKKLSGKYSKPERPVKDKEGKPITEIQQQRNKWVEYFEELLNRPAPMNPPDIEAAHTDLLIDVNPPTKEEIRMAIRRITSEKAARPDNIPAEALKQGCLLSPFLFLLVVDWIMETSKSEGKHGIQWTARNQLDDLNFAYDLALLSHTHEQMQMKTASVAAVSASVGLSIHKGKTKVLKFKAENNNPITLDGETLKDVESFTYLGSIIDEQGGSDADVKARIGKARTAFLQLKNIWNSKQLSTNIKVRIFNTNVKVVLLYGAETWRTTTTTIKKVQVFINSCLRKILNIHWPDTISNSLLWERTNQLPAEEEIRKRRWKWIRHTLRKSSNCITRQALTWNPEGKRKRGRPKNTLRRIIEADMKRMNGKWKELERIG</sequence>
<dbReference type="EMBL" id="UZAI01019600">
    <property type="protein sequence ID" value="VDP46433.1"/>
    <property type="molecule type" value="Genomic_DNA"/>
</dbReference>
<dbReference type="Proteomes" id="UP000277204">
    <property type="component" value="Unassembled WGS sequence"/>
</dbReference>
<dbReference type="SUPFAM" id="SSF56219">
    <property type="entry name" value="DNase I-like"/>
    <property type="match status" value="1"/>
</dbReference>
<accession>A0A183N4M5</accession>